<sequence length="49" mass="5679">MRKKKAKKEKRGEEKSDPNISRLALVQLLCGPHFTSLSFVRTRTRSIVH</sequence>
<proteinExistence type="predicted"/>
<organism evidence="1 2">
    <name type="scientific">Leptospirillum ferriphilum</name>
    <dbReference type="NCBI Taxonomy" id="178606"/>
    <lineage>
        <taxon>Bacteria</taxon>
        <taxon>Pseudomonadati</taxon>
        <taxon>Nitrospirota</taxon>
        <taxon>Nitrospiria</taxon>
        <taxon>Nitrospirales</taxon>
        <taxon>Nitrospiraceae</taxon>
        <taxon>Leptospirillum</taxon>
    </lineage>
</organism>
<name>A0A094WHD2_9BACT</name>
<evidence type="ECO:0000313" key="2">
    <source>
        <dbReference type="Proteomes" id="UP000029452"/>
    </source>
</evidence>
<protein>
    <submittedName>
        <fullName evidence="1">Uncharacterized protein</fullName>
    </submittedName>
</protein>
<dbReference type="EMBL" id="JPGK01000001">
    <property type="protein sequence ID" value="KGA95062.1"/>
    <property type="molecule type" value="Genomic_DNA"/>
</dbReference>
<dbReference type="PATRIC" id="fig|178606.4.peg.278"/>
<evidence type="ECO:0000313" key="1">
    <source>
        <dbReference type="EMBL" id="KGA95062.1"/>
    </source>
</evidence>
<accession>A0A094WHD2</accession>
<dbReference type="Proteomes" id="UP000029452">
    <property type="component" value="Unassembled WGS sequence"/>
</dbReference>
<gene>
    <name evidence="1" type="ORF">LptCag_2496</name>
</gene>
<comment type="caution">
    <text evidence="1">The sequence shown here is derived from an EMBL/GenBank/DDBJ whole genome shotgun (WGS) entry which is preliminary data.</text>
</comment>
<dbReference type="RefSeq" id="WP_156182857.1">
    <property type="nucleotide sequence ID" value="NZ_OBMB01000001.1"/>
</dbReference>
<dbReference type="AlphaFoldDB" id="A0A094WHD2"/>
<reference evidence="1 2" key="1">
    <citation type="submission" date="2014-06" db="EMBL/GenBank/DDBJ databases">
        <title>Draft genome sequence of iron oxidizing acidophile Leptospirillum ferriphilum DSM14647.</title>
        <authorList>
            <person name="Cardenas J.P."/>
            <person name="Lazcano M."/>
            <person name="Ossandon F.J."/>
            <person name="Corbett M."/>
            <person name="Holmes D.S."/>
            <person name="Watkin E."/>
        </authorList>
    </citation>
    <scope>NUCLEOTIDE SEQUENCE [LARGE SCALE GENOMIC DNA]</scope>
    <source>
        <strain evidence="1 2">DSM 14647</strain>
    </source>
</reference>